<dbReference type="SUPFAM" id="SSF56925">
    <property type="entry name" value="OMPA-like"/>
    <property type="match status" value="1"/>
</dbReference>
<dbReference type="InterPro" id="IPR001677">
    <property type="entry name" value="TbpB_B_D"/>
</dbReference>
<dbReference type="AlphaFoldDB" id="A0A316G979"/>
<dbReference type="Proteomes" id="UP000245390">
    <property type="component" value="Unassembled WGS sequence"/>
</dbReference>
<dbReference type="EMBL" id="QGGV01000004">
    <property type="protein sequence ID" value="PWK56556.1"/>
    <property type="molecule type" value="Genomic_DNA"/>
</dbReference>
<keyword evidence="3" id="KW-1185">Reference proteome</keyword>
<dbReference type="PROSITE" id="PS51257">
    <property type="entry name" value="PROKAR_LIPOPROTEIN"/>
    <property type="match status" value="1"/>
</dbReference>
<accession>A0A316G979</accession>
<dbReference type="Pfam" id="PF01298">
    <property type="entry name" value="TbpB_B_D"/>
    <property type="match status" value="1"/>
</dbReference>
<evidence type="ECO:0000313" key="2">
    <source>
        <dbReference type="EMBL" id="PWK56556.1"/>
    </source>
</evidence>
<organism evidence="2 3">
    <name type="scientific">Silicimonas algicola</name>
    <dbReference type="NCBI Taxonomy" id="1826607"/>
    <lineage>
        <taxon>Bacteria</taxon>
        <taxon>Pseudomonadati</taxon>
        <taxon>Pseudomonadota</taxon>
        <taxon>Alphaproteobacteria</taxon>
        <taxon>Rhodobacterales</taxon>
        <taxon>Paracoccaceae</taxon>
    </lineage>
</organism>
<dbReference type="KEGG" id="salo:EF888_21440"/>
<gene>
    <name evidence="2" type="ORF">C8D95_104229</name>
</gene>
<evidence type="ECO:0000259" key="1">
    <source>
        <dbReference type="Pfam" id="PF01298"/>
    </source>
</evidence>
<dbReference type="RefSeq" id="WP_126918624.1">
    <property type="nucleotide sequence ID" value="NZ_CP034588.1"/>
</dbReference>
<protein>
    <recommendedName>
        <fullName evidence="1">Transferrin-binding protein B C-lobe/N-lobe beta-barrel domain-containing protein</fullName>
    </recommendedName>
</protein>
<evidence type="ECO:0000313" key="3">
    <source>
        <dbReference type="Proteomes" id="UP000245390"/>
    </source>
</evidence>
<comment type="caution">
    <text evidence="2">The sequence shown here is derived from an EMBL/GenBank/DDBJ whole genome shotgun (WGS) entry which is preliminary data.</text>
</comment>
<proteinExistence type="predicted"/>
<name>A0A316G979_9RHOB</name>
<dbReference type="InterPro" id="IPR011250">
    <property type="entry name" value="OMP/PagP_B-barrel"/>
</dbReference>
<feature type="domain" description="Transferrin-binding protein B C-lobe/N-lobe beta-barrel" evidence="1">
    <location>
        <begin position="53"/>
        <end position="166"/>
    </location>
</feature>
<reference evidence="2 3" key="1">
    <citation type="submission" date="2018-05" db="EMBL/GenBank/DDBJ databases">
        <title>Genomic Encyclopedia of Type Strains, Phase IV (KMG-IV): sequencing the most valuable type-strain genomes for metagenomic binning, comparative biology and taxonomic classification.</title>
        <authorList>
            <person name="Goeker M."/>
        </authorList>
    </citation>
    <scope>NUCLEOTIDE SEQUENCE [LARGE SCALE GENOMIC DNA]</scope>
    <source>
        <strain evidence="2 3">DSM 103371</strain>
    </source>
</reference>
<dbReference type="Gene3D" id="2.40.160.90">
    <property type="match status" value="1"/>
</dbReference>
<sequence>MKLRNFGAIGLVISLAACGGGSGGGGAETFDQLASRGNGLIAEYWETSLTETMPASGTANYRGIAAHSSFYTNPEDIVADPDSLSNVEVTANFSTSSMGGVTNNFRVPGNSYPISGSLAITNGIISGSEFIADVSGTLTEDGIPVMYDGIVAGGFLGTGAQALAGFGITDATVAGLGTFEVNSVFIAEQ</sequence>